<keyword evidence="1" id="KW-1133">Transmembrane helix</keyword>
<proteinExistence type="predicted"/>
<feature type="transmembrane region" description="Helical" evidence="1">
    <location>
        <begin position="15"/>
        <end position="32"/>
    </location>
</feature>
<gene>
    <name evidence="2" type="ORF">METZ01_LOCUS318364</name>
</gene>
<sequence>VEESLSNISLEFSELILPYIGIMISIVFFLWFKDFAIGISKGLKFKIDPHFQEGDEVWLENEPAVILKIGMTQTIFGIVNGRGYIWRFIDNETIFEMKLEKIVSDKIHYDTETEQSRKLRQLLNLTEEQDGLIEENRRKDVQQDEIIGAIESYNTFQDDKLKEHKKHMEELMKKMDDSN</sequence>
<keyword evidence="1" id="KW-0812">Transmembrane</keyword>
<name>A0A382NXZ0_9ZZZZ</name>
<organism evidence="2">
    <name type="scientific">marine metagenome</name>
    <dbReference type="NCBI Taxonomy" id="408172"/>
    <lineage>
        <taxon>unclassified sequences</taxon>
        <taxon>metagenomes</taxon>
        <taxon>ecological metagenomes</taxon>
    </lineage>
</organism>
<feature type="non-terminal residue" evidence="2">
    <location>
        <position position="1"/>
    </location>
</feature>
<protein>
    <submittedName>
        <fullName evidence="2">Uncharacterized protein</fullName>
    </submittedName>
</protein>
<accession>A0A382NXZ0</accession>
<reference evidence="2" key="1">
    <citation type="submission" date="2018-05" db="EMBL/GenBank/DDBJ databases">
        <authorList>
            <person name="Lanie J.A."/>
            <person name="Ng W.-L."/>
            <person name="Kazmierczak K.M."/>
            <person name="Andrzejewski T.M."/>
            <person name="Davidsen T.M."/>
            <person name="Wayne K.J."/>
            <person name="Tettelin H."/>
            <person name="Glass J.I."/>
            <person name="Rusch D."/>
            <person name="Podicherti R."/>
            <person name="Tsui H.-C.T."/>
            <person name="Winkler M.E."/>
        </authorList>
    </citation>
    <scope>NUCLEOTIDE SEQUENCE</scope>
</reference>
<dbReference type="AlphaFoldDB" id="A0A382NXZ0"/>
<keyword evidence="1" id="KW-0472">Membrane</keyword>
<evidence type="ECO:0000256" key="1">
    <source>
        <dbReference type="SAM" id="Phobius"/>
    </source>
</evidence>
<dbReference type="EMBL" id="UINC01103263">
    <property type="protein sequence ID" value="SVC65510.1"/>
    <property type="molecule type" value="Genomic_DNA"/>
</dbReference>
<evidence type="ECO:0000313" key="2">
    <source>
        <dbReference type="EMBL" id="SVC65510.1"/>
    </source>
</evidence>